<evidence type="ECO:0000256" key="2">
    <source>
        <dbReference type="ARBA" id="ARBA00023235"/>
    </source>
</evidence>
<dbReference type="RefSeq" id="WP_102586475.1">
    <property type="nucleotide sequence ID" value="NZ_BNAE01000004.1"/>
</dbReference>
<dbReference type="Pfam" id="PF01177">
    <property type="entry name" value="Asp_Glu_race"/>
    <property type="match status" value="1"/>
</dbReference>
<dbReference type="InterPro" id="IPR001920">
    <property type="entry name" value="Asp/Glu_race"/>
</dbReference>
<dbReference type="Proteomes" id="UP000235547">
    <property type="component" value="Unassembled WGS sequence"/>
</dbReference>
<dbReference type="SUPFAM" id="SSF53681">
    <property type="entry name" value="Aspartate/glutamate racemase"/>
    <property type="match status" value="2"/>
</dbReference>
<dbReference type="PANTHER" id="PTHR21198">
    <property type="entry name" value="GLUTAMATE RACEMASE"/>
    <property type="match status" value="1"/>
</dbReference>
<dbReference type="NCBIfam" id="TIGR00035">
    <property type="entry name" value="asp_race"/>
    <property type="match status" value="1"/>
</dbReference>
<proteinExistence type="inferred from homology"/>
<evidence type="ECO:0000313" key="3">
    <source>
        <dbReference type="EMBL" id="PMR82882.1"/>
    </source>
</evidence>
<dbReference type="OrthoDB" id="9803739at2"/>
<dbReference type="InterPro" id="IPR004380">
    <property type="entry name" value="Asp_race"/>
</dbReference>
<accession>A0A2N7UR34</accession>
<sequence length="241" mass="26178">MKTIGMIGGMSWESTQTYYRLINQQVKQALGGLHSARVVLYSVDFAEIERLQHQGDWEATARILASAAQALEAAGADFLIICTNTMHKVADQVSSAVDIPLLHIADATAATLERDGITRVGLLGTRFTMEQAFYRERLEAQGIEVLIPDDPARERVHRVIYEELCLGHIDADSRRDYHAIIAGLAARGAQGVILGCTEIGLLIQQADTSTPIYDTTELHAGEAVKVALEDHGSSSCSQSST</sequence>
<dbReference type="InterPro" id="IPR033134">
    <property type="entry name" value="Asp/Glu_racemase_AS_2"/>
</dbReference>
<dbReference type="AlphaFoldDB" id="A0A2N7UR34"/>
<dbReference type="PROSITE" id="PS00924">
    <property type="entry name" value="ASP_GLU_RACEMASE_2"/>
    <property type="match status" value="1"/>
</dbReference>
<keyword evidence="2" id="KW-0413">Isomerase</keyword>
<dbReference type="GO" id="GO:0047661">
    <property type="term" value="F:amino-acid racemase activity"/>
    <property type="evidence" value="ECO:0007669"/>
    <property type="project" value="InterPro"/>
</dbReference>
<comment type="caution">
    <text evidence="3">The sequence shown here is derived from an EMBL/GenBank/DDBJ whole genome shotgun (WGS) entry which is preliminary data.</text>
</comment>
<organism evidence="3 4">
    <name type="scientific">Halomonas urumqiensis</name>
    <dbReference type="NCBI Taxonomy" id="1684789"/>
    <lineage>
        <taxon>Bacteria</taxon>
        <taxon>Pseudomonadati</taxon>
        <taxon>Pseudomonadota</taxon>
        <taxon>Gammaproteobacteria</taxon>
        <taxon>Oceanospirillales</taxon>
        <taxon>Halomonadaceae</taxon>
        <taxon>Halomonas</taxon>
    </lineage>
</organism>
<comment type="similarity">
    <text evidence="1">Belongs to the aspartate/glutamate racemases family.</text>
</comment>
<gene>
    <name evidence="3" type="ORF">C1H70_00530</name>
</gene>
<evidence type="ECO:0000313" key="4">
    <source>
        <dbReference type="Proteomes" id="UP000235547"/>
    </source>
</evidence>
<reference evidence="3 4" key="1">
    <citation type="submission" date="2018-01" db="EMBL/GenBank/DDBJ databases">
        <title>Halomonas endophytica sp. nov., isolated from storage liquid in the stems of Populus euphratica.</title>
        <authorList>
            <person name="Chen C."/>
        </authorList>
    </citation>
    <scope>NUCLEOTIDE SEQUENCE [LARGE SCALE GENOMIC DNA]</scope>
    <source>
        <strain evidence="3 4">BZ-SZ-XJ27</strain>
    </source>
</reference>
<protein>
    <submittedName>
        <fullName evidence="3">Aspartate/glutamate racemase</fullName>
    </submittedName>
</protein>
<dbReference type="PANTHER" id="PTHR21198:SF7">
    <property type="entry name" value="ASPARTATE-GLUTAMATE RACEMASE FAMILY"/>
    <property type="match status" value="1"/>
</dbReference>
<name>A0A2N7UR34_9GAMM</name>
<dbReference type="EMBL" id="PNRG01000001">
    <property type="protein sequence ID" value="PMR82882.1"/>
    <property type="molecule type" value="Genomic_DNA"/>
</dbReference>
<keyword evidence="4" id="KW-1185">Reference proteome</keyword>
<dbReference type="Gene3D" id="3.40.50.1860">
    <property type="match status" value="2"/>
</dbReference>
<evidence type="ECO:0000256" key="1">
    <source>
        <dbReference type="ARBA" id="ARBA00007847"/>
    </source>
</evidence>
<dbReference type="InterPro" id="IPR015942">
    <property type="entry name" value="Asp/Glu/hydantoin_racemase"/>
</dbReference>